<keyword evidence="1" id="KW-0472">Membrane</keyword>
<dbReference type="OrthoDB" id="9789585at2"/>
<gene>
    <name evidence="3" type="ORF">CQA54_06105</name>
</gene>
<evidence type="ECO:0000256" key="1">
    <source>
        <dbReference type="SAM" id="Phobius"/>
    </source>
</evidence>
<dbReference type="PROSITE" id="PS50206">
    <property type="entry name" value="RHODANESE_3"/>
    <property type="match status" value="1"/>
</dbReference>
<comment type="caution">
    <text evidence="3">The sequence shown here is derived from an EMBL/GenBank/DDBJ whole genome shotgun (WGS) entry which is preliminary data.</text>
</comment>
<accession>A0A3D8IPU1</accession>
<dbReference type="InterPro" id="IPR036873">
    <property type="entry name" value="Rhodanese-like_dom_sf"/>
</dbReference>
<dbReference type="CDD" id="cd00158">
    <property type="entry name" value="RHOD"/>
    <property type="match status" value="1"/>
</dbReference>
<dbReference type="Pfam" id="PF00581">
    <property type="entry name" value="Rhodanese"/>
    <property type="match status" value="1"/>
</dbReference>
<sequence>MPAHKAKKRLQLFIFILLATFCVALIIIFWLKKPHLATPNAYITLTQSYLELKNTPNTHTQSSAQEDARALIQRANATGYQLIDSHALAQDLDSFVIIATLPRGIYNLGLIPSAKHFAFAKSPSLKEIGKGTQEEWNQDSPNRSQQEFLEFLGADKNAKILFYDEGDDIFAPVGSAHTAILWAQNFGYTNLYRLVGGFGAWKALGNPISTQKPHCCE</sequence>
<reference evidence="3 4" key="1">
    <citation type="submission" date="2018-04" db="EMBL/GenBank/DDBJ databases">
        <title>Novel Campyloabacter and Helicobacter Species and Strains.</title>
        <authorList>
            <person name="Mannion A.J."/>
            <person name="Shen Z."/>
            <person name="Fox J.G."/>
        </authorList>
    </citation>
    <scope>NUCLEOTIDE SEQUENCE [LARGE SCALE GENOMIC DNA]</scope>
    <source>
        <strain evidence="3 4">MIT 12-6600</strain>
    </source>
</reference>
<dbReference type="Gene3D" id="3.40.250.10">
    <property type="entry name" value="Rhodanese-like domain"/>
    <property type="match status" value="1"/>
</dbReference>
<dbReference type="EMBL" id="NXLT01000004">
    <property type="protein sequence ID" value="RDU66926.1"/>
    <property type="molecule type" value="Genomic_DNA"/>
</dbReference>
<dbReference type="InterPro" id="IPR001763">
    <property type="entry name" value="Rhodanese-like_dom"/>
</dbReference>
<feature type="domain" description="Rhodanese" evidence="2">
    <location>
        <begin position="91"/>
        <end position="210"/>
    </location>
</feature>
<dbReference type="SUPFAM" id="SSF52821">
    <property type="entry name" value="Rhodanese/Cell cycle control phosphatase"/>
    <property type="match status" value="1"/>
</dbReference>
<proteinExistence type="predicted"/>
<dbReference type="Proteomes" id="UP000256514">
    <property type="component" value="Unassembled WGS sequence"/>
</dbReference>
<feature type="transmembrane region" description="Helical" evidence="1">
    <location>
        <begin position="12"/>
        <end position="31"/>
    </location>
</feature>
<dbReference type="RefSeq" id="WP_115571240.1">
    <property type="nucleotide sequence ID" value="NZ_NXLT01000004.1"/>
</dbReference>
<protein>
    <recommendedName>
        <fullName evidence="2">Rhodanese domain-containing protein</fullName>
    </recommendedName>
</protein>
<dbReference type="SMART" id="SM00450">
    <property type="entry name" value="RHOD"/>
    <property type="match status" value="1"/>
</dbReference>
<name>A0A3D8IPU1_9HELI</name>
<evidence type="ECO:0000313" key="3">
    <source>
        <dbReference type="EMBL" id="RDU66926.1"/>
    </source>
</evidence>
<evidence type="ECO:0000259" key="2">
    <source>
        <dbReference type="PROSITE" id="PS50206"/>
    </source>
</evidence>
<evidence type="ECO:0000313" key="4">
    <source>
        <dbReference type="Proteomes" id="UP000256514"/>
    </source>
</evidence>
<keyword evidence="1" id="KW-0812">Transmembrane</keyword>
<dbReference type="AlphaFoldDB" id="A0A3D8IPU1"/>
<keyword evidence="4" id="KW-1185">Reference proteome</keyword>
<organism evidence="3 4">
    <name type="scientific">Helicobacter equorum</name>
    <dbReference type="NCBI Taxonomy" id="361872"/>
    <lineage>
        <taxon>Bacteria</taxon>
        <taxon>Pseudomonadati</taxon>
        <taxon>Campylobacterota</taxon>
        <taxon>Epsilonproteobacteria</taxon>
        <taxon>Campylobacterales</taxon>
        <taxon>Helicobacteraceae</taxon>
        <taxon>Helicobacter</taxon>
    </lineage>
</organism>
<keyword evidence="1" id="KW-1133">Transmembrane helix</keyword>